<keyword evidence="2" id="KW-1185">Reference proteome</keyword>
<name>A0ABV5BZ18_9BACL</name>
<dbReference type="EMBL" id="JBHIRY010000006">
    <property type="protein sequence ID" value="MFB5760411.1"/>
    <property type="molecule type" value="Genomic_DNA"/>
</dbReference>
<organism evidence="1 2">
    <name type="scientific">Paenibacillus medicaginis</name>
    <dbReference type="NCBI Taxonomy" id="1470560"/>
    <lineage>
        <taxon>Bacteria</taxon>
        <taxon>Bacillati</taxon>
        <taxon>Bacillota</taxon>
        <taxon>Bacilli</taxon>
        <taxon>Bacillales</taxon>
        <taxon>Paenibacillaceae</taxon>
        <taxon>Paenibacillus</taxon>
    </lineage>
</organism>
<reference evidence="1 2" key="1">
    <citation type="submission" date="2024-09" db="EMBL/GenBank/DDBJ databases">
        <title>Paenibacillus zeirhizospherea sp. nov., isolated from surface of the maize (Zea mays) roots in a horticulture field, Hungary.</title>
        <authorList>
            <person name="Marton D."/>
            <person name="Farkas M."/>
            <person name="Bedics A."/>
            <person name="Toth E."/>
            <person name="Tancsics A."/>
            <person name="Boka K."/>
            <person name="Marati G."/>
            <person name="Kriszt B."/>
            <person name="Cserhati M."/>
        </authorList>
    </citation>
    <scope>NUCLEOTIDE SEQUENCE [LARGE SCALE GENOMIC DNA]</scope>
    <source>
        <strain evidence="1 2">JCM 18446</strain>
    </source>
</reference>
<evidence type="ECO:0000313" key="1">
    <source>
        <dbReference type="EMBL" id="MFB5760411.1"/>
    </source>
</evidence>
<dbReference type="Proteomes" id="UP001580430">
    <property type="component" value="Unassembled WGS sequence"/>
</dbReference>
<evidence type="ECO:0000313" key="2">
    <source>
        <dbReference type="Proteomes" id="UP001580430"/>
    </source>
</evidence>
<sequence>MESDERVHQRHNTSYRFLLSSKKLFVELLCSFVLQDFKRKEADLENHIP</sequence>
<comment type="caution">
    <text evidence="1">The sequence shown here is derived from an EMBL/GenBank/DDBJ whole genome shotgun (WGS) entry which is preliminary data.</text>
</comment>
<dbReference type="RefSeq" id="WP_375519580.1">
    <property type="nucleotide sequence ID" value="NZ_JBHIRY010000006.1"/>
</dbReference>
<accession>A0ABV5BZ18</accession>
<proteinExistence type="predicted"/>
<gene>
    <name evidence="1" type="ORF">ACE5LO_08395</name>
</gene>
<protein>
    <submittedName>
        <fullName evidence="1">Uncharacterized protein</fullName>
    </submittedName>
</protein>